<dbReference type="Proteomes" id="UP000828390">
    <property type="component" value="Unassembled WGS sequence"/>
</dbReference>
<evidence type="ECO:0000313" key="1">
    <source>
        <dbReference type="EMBL" id="KAH3858908.1"/>
    </source>
</evidence>
<sequence>MVARCLYIEGLESFPINIERFSITSGRNNANMVAIYATDNFRETPQREKNSHNAASVKGNMITLSFSVNIQSVTFVTTRDTVAMSTPKVSPMIRRNATDARNHNVRRTCCRTVRALLRRVGLRSDGSNSRTSLSMLSEENLYLRRTLLSVMSVLSVNSSKLSRSVVSDQVNVGHLCCG</sequence>
<dbReference type="EMBL" id="JAIWYP010000003">
    <property type="protein sequence ID" value="KAH3858908.1"/>
    <property type="molecule type" value="Genomic_DNA"/>
</dbReference>
<reference evidence="1" key="1">
    <citation type="journal article" date="2019" name="bioRxiv">
        <title>The Genome of the Zebra Mussel, Dreissena polymorpha: A Resource for Invasive Species Research.</title>
        <authorList>
            <person name="McCartney M.A."/>
            <person name="Auch B."/>
            <person name="Kono T."/>
            <person name="Mallez S."/>
            <person name="Zhang Y."/>
            <person name="Obille A."/>
            <person name="Becker A."/>
            <person name="Abrahante J.E."/>
            <person name="Garbe J."/>
            <person name="Badalamenti J.P."/>
            <person name="Herman A."/>
            <person name="Mangelson H."/>
            <person name="Liachko I."/>
            <person name="Sullivan S."/>
            <person name="Sone E.D."/>
            <person name="Koren S."/>
            <person name="Silverstein K.A.T."/>
            <person name="Beckman K.B."/>
            <person name="Gohl D.M."/>
        </authorList>
    </citation>
    <scope>NUCLEOTIDE SEQUENCE</scope>
    <source>
        <strain evidence="1">Duluth1</strain>
        <tissue evidence="1">Whole animal</tissue>
    </source>
</reference>
<dbReference type="AlphaFoldDB" id="A0A9D4LHX6"/>
<keyword evidence="2" id="KW-1185">Reference proteome</keyword>
<proteinExistence type="predicted"/>
<protein>
    <submittedName>
        <fullName evidence="1">Uncharacterized protein</fullName>
    </submittedName>
</protein>
<gene>
    <name evidence="1" type="ORF">DPMN_101552</name>
</gene>
<comment type="caution">
    <text evidence="1">The sequence shown here is derived from an EMBL/GenBank/DDBJ whole genome shotgun (WGS) entry which is preliminary data.</text>
</comment>
<name>A0A9D4LHX6_DREPO</name>
<reference evidence="1" key="2">
    <citation type="submission" date="2020-11" db="EMBL/GenBank/DDBJ databases">
        <authorList>
            <person name="McCartney M.A."/>
            <person name="Auch B."/>
            <person name="Kono T."/>
            <person name="Mallez S."/>
            <person name="Becker A."/>
            <person name="Gohl D.M."/>
            <person name="Silverstein K.A.T."/>
            <person name="Koren S."/>
            <person name="Bechman K.B."/>
            <person name="Herman A."/>
            <person name="Abrahante J.E."/>
            <person name="Garbe J."/>
        </authorList>
    </citation>
    <scope>NUCLEOTIDE SEQUENCE</scope>
    <source>
        <strain evidence="1">Duluth1</strain>
        <tissue evidence="1">Whole animal</tissue>
    </source>
</reference>
<accession>A0A9D4LHX6</accession>
<evidence type="ECO:0000313" key="2">
    <source>
        <dbReference type="Proteomes" id="UP000828390"/>
    </source>
</evidence>
<organism evidence="1 2">
    <name type="scientific">Dreissena polymorpha</name>
    <name type="common">Zebra mussel</name>
    <name type="synonym">Mytilus polymorpha</name>
    <dbReference type="NCBI Taxonomy" id="45954"/>
    <lineage>
        <taxon>Eukaryota</taxon>
        <taxon>Metazoa</taxon>
        <taxon>Spiralia</taxon>
        <taxon>Lophotrochozoa</taxon>
        <taxon>Mollusca</taxon>
        <taxon>Bivalvia</taxon>
        <taxon>Autobranchia</taxon>
        <taxon>Heteroconchia</taxon>
        <taxon>Euheterodonta</taxon>
        <taxon>Imparidentia</taxon>
        <taxon>Neoheterodontei</taxon>
        <taxon>Myida</taxon>
        <taxon>Dreissenoidea</taxon>
        <taxon>Dreissenidae</taxon>
        <taxon>Dreissena</taxon>
    </lineage>
</organism>